<keyword evidence="2" id="KW-1185">Reference proteome</keyword>
<name>A0ACC2GNZ8_DALPE</name>
<comment type="caution">
    <text evidence="1">The sequence shown here is derived from an EMBL/GenBank/DDBJ whole genome shotgun (WGS) entry which is preliminary data.</text>
</comment>
<evidence type="ECO:0000313" key="1">
    <source>
        <dbReference type="EMBL" id="KAJ8005379.1"/>
    </source>
</evidence>
<dbReference type="Proteomes" id="UP001157502">
    <property type="component" value="Chromosome 11"/>
</dbReference>
<evidence type="ECO:0000313" key="2">
    <source>
        <dbReference type="Proteomes" id="UP001157502"/>
    </source>
</evidence>
<gene>
    <name evidence="1" type="ORF">DPEC_G00146010</name>
</gene>
<proteinExistence type="predicted"/>
<protein>
    <submittedName>
        <fullName evidence="1">Uncharacterized protein</fullName>
    </submittedName>
</protein>
<sequence>METDAPYLCHCDDRTACVVSVKGLKENWQRWSHEHQDYQKHNPFSNDRGATVSLTAKQQALQLGQDGYGRPLEGSMTEQRGRDAHAHINQEVEELCQVIMDIGESGVGGNGGSGERAVATVEFKKLFDHYVTISNKLVGILLRARKQGRVSFKGEMLWQGQDDMVAIKLLKGPE</sequence>
<accession>A0ACC2GNZ8</accession>
<dbReference type="EMBL" id="CM055738">
    <property type="protein sequence ID" value="KAJ8005379.1"/>
    <property type="molecule type" value="Genomic_DNA"/>
</dbReference>
<organism evidence="1 2">
    <name type="scientific">Dallia pectoralis</name>
    <name type="common">Alaska blackfish</name>
    <dbReference type="NCBI Taxonomy" id="75939"/>
    <lineage>
        <taxon>Eukaryota</taxon>
        <taxon>Metazoa</taxon>
        <taxon>Chordata</taxon>
        <taxon>Craniata</taxon>
        <taxon>Vertebrata</taxon>
        <taxon>Euteleostomi</taxon>
        <taxon>Actinopterygii</taxon>
        <taxon>Neopterygii</taxon>
        <taxon>Teleostei</taxon>
        <taxon>Protacanthopterygii</taxon>
        <taxon>Esociformes</taxon>
        <taxon>Umbridae</taxon>
        <taxon>Dallia</taxon>
    </lineage>
</organism>
<reference evidence="1" key="1">
    <citation type="submission" date="2021-05" db="EMBL/GenBank/DDBJ databases">
        <authorList>
            <person name="Pan Q."/>
            <person name="Jouanno E."/>
            <person name="Zahm M."/>
            <person name="Klopp C."/>
            <person name="Cabau C."/>
            <person name="Louis A."/>
            <person name="Berthelot C."/>
            <person name="Parey E."/>
            <person name="Roest Crollius H."/>
            <person name="Montfort J."/>
            <person name="Robinson-Rechavi M."/>
            <person name="Bouchez O."/>
            <person name="Lampietro C."/>
            <person name="Lopez Roques C."/>
            <person name="Donnadieu C."/>
            <person name="Postlethwait J."/>
            <person name="Bobe J."/>
            <person name="Dillon D."/>
            <person name="Chandos A."/>
            <person name="von Hippel F."/>
            <person name="Guiguen Y."/>
        </authorList>
    </citation>
    <scope>NUCLEOTIDE SEQUENCE</scope>
    <source>
        <strain evidence="1">YG-Jan2019</strain>
    </source>
</reference>